<protein>
    <submittedName>
        <fullName evidence="1">BZ3500_MvSof-1268-A1-R1_Chr1-1g01182 protein</fullName>
    </submittedName>
</protein>
<evidence type="ECO:0000313" key="1">
    <source>
        <dbReference type="EMBL" id="SCZ89443.1"/>
    </source>
</evidence>
<reference evidence="2" key="1">
    <citation type="submission" date="2016-10" db="EMBL/GenBank/DDBJ databases">
        <authorList>
            <person name="Jeantristanb JTB J.-T."/>
            <person name="Ricardo R."/>
        </authorList>
    </citation>
    <scope>NUCLEOTIDE SEQUENCE [LARGE SCALE GENOMIC DNA]</scope>
</reference>
<gene>
    <name evidence="1" type="ORF">BZ3500_MVSOF-1268-A1-R1_CHR1-1G01182</name>
</gene>
<dbReference type="Proteomes" id="UP000249723">
    <property type="component" value="Unassembled WGS sequence"/>
</dbReference>
<keyword evidence="2" id="KW-1185">Reference proteome</keyword>
<proteinExistence type="predicted"/>
<dbReference type="EMBL" id="FMWP01000013">
    <property type="protein sequence ID" value="SCZ89443.1"/>
    <property type="molecule type" value="Genomic_DNA"/>
</dbReference>
<dbReference type="AlphaFoldDB" id="A0A2X0KQ27"/>
<evidence type="ECO:0000313" key="2">
    <source>
        <dbReference type="Proteomes" id="UP000249723"/>
    </source>
</evidence>
<organism evidence="1 2">
    <name type="scientific">Microbotryum saponariae</name>
    <dbReference type="NCBI Taxonomy" id="289078"/>
    <lineage>
        <taxon>Eukaryota</taxon>
        <taxon>Fungi</taxon>
        <taxon>Dikarya</taxon>
        <taxon>Basidiomycota</taxon>
        <taxon>Pucciniomycotina</taxon>
        <taxon>Microbotryomycetes</taxon>
        <taxon>Microbotryales</taxon>
        <taxon>Microbotryaceae</taxon>
        <taxon>Microbotryum</taxon>
    </lineage>
</organism>
<dbReference type="STRING" id="289078.A0A2X0KQ27"/>
<name>A0A2X0KQ27_9BASI</name>
<sequence length="141" mass="15783">MQVRRDPSYICRGCKGNGQYQVDRQCPKYAPNFKRARNKKCSSKKKKQNQHCKGICGFGRPYIGNATLLSDCRHGTLNVQTASGQVVHCHTHDIVHFNSKSVVPLSLSKVYHLQGAPVNLVSTRALFQSGASYGWWTARMS</sequence>
<accession>A0A2X0KQ27</accession>